<dbReference type="GO" id="GO:0009252">
    <property type="term" value="P:peptidoglycan biosynthetic process"/>
    <property type="evidence" value="ECO:0007669"/>
    <property type="project" value="TreeGrafter"/>
</dbReference>
<comment type="cofactor">
    <cofactor evidence="1 4 5">
        <name>pyridoxal 5'-phosphate</name>
        <dbReference type="ChEBI" id="CHEBI:597326"/>
    </cofactor>
</comment>
<dbReference type="PANTHER" id="PTHR30511">
    <property type="entry name" value="ALANINE RACEMASE"/>
    <property type="match status" value="1"/>
</dbReference>
<evidence type="ECO:0000256" key="1">
    <source>
        <dbReference type="ARBA" id="ARBA00001933"/>
    </source>
</evidence>
<dbReference type="eggNOG" id="COG0787">
    <property type="taxonomic scope" value="Bacteria"/>
</dbReference>
<dbReference type="RefSeq" id="WP_006502790.1">
    <property type="nucleotide sequence ID" value="NZ_BAGZ01000008.1"/>
</dbReference>
<dbReference type="InterPro" id="IPR029066">
    <property type="entry name" value="PLP-binding_barrel"/>
</dbReference>
<proteinExistence type="inferred from homology"/>
<comment type="pathway">
    <text evidence="4">Amino-acid biosynthesis; D-alanine biosynthesis; D-alanine from L-alanine: step 1/1.</text>
</comment>
<comment type="similarity">
    <text evidence="4">Belongs to the alanine racemase family.</text>
</comment>
<evidence type="ECO:0000256" key="6">
    <source>
        <dbReference type="PIRSR" id="PIRSR600821-52"/>
    </source>
</evidence>
<dbReference type="Pfam" id="PF00842">
    <property type="entry name" value="Ala_racemase_C"/>
    <property type="match status" value="1"/>
</dbReference>
<accession>K6UMD9</accession>
<dbReference type="InterPro" id="IPR009006">
    <property type="entry name" value="Ala_racemase/Decarboxylase_C"/>
</dbReference>
<dbReference type="GO" id="GO:0008784">
    <property type="term" value="F:alanine racemase activity"/>
    <property type="evidence" value="ECO:0007669"/>
    <property type="project" value="UniProtKB-UniRule"/>
</dbReference>
<evidence type="ECO:0000256" key="3">
    <source>
        <dbReference type="ARBA" id="ARBA00023235"/>
    </source>
</evidence>
<feature type="active site" description="Proton acceptor; specific for D-alanine" evidence="4">
    <location>
        <position position="55"/>
    </location>
</feature>
<feature type="modified residue" description="N6-(pyridoxal phosphate)lysine" evidence="4 5">
    <location>
        <position position="55"/>
    </location>
</feature>
<protein>
    <recommendedName>
        <fullName evidence="4">Alanine racemase</fullName>
        <ecNumber evidence="4">5.1.1.1</ecNumber>
    </recommendedName>
</protein>
<dbReference type="GO" id="GO:0030632">
    <property type="term" value="P:D-alanine biosynthetic process"/>
    <property type="evidence" value="ECO:0007669"/>
    <property type="project" value="UniProtKB-UniRule"/>
</dbReference>
<keyword evidence="2 4" id="KW-0663">Pyridoxal phosphate</keyword>
<feature type="binding site" evidence="4 6">
    <location>
        <position position="335"/>
    </location>
    <ligand>
        <name>substrate</name>
    </ligand>
</feature>
<feature type="active site" description="Proton acceptor; specific for L-alanine" evidence="4">
    <location>
        <position position="287"/>
    </location>
</feature>
<dbReference type="InterPro" id="IPR020622">
    <property type="entry name" value="Ala_racemase_pyridoxalP-BS"/>
</dbReference>
<dbReference type="UniPathway" id="UPA00042">
    <property type="reaction ID" value="UER00497"/>
</dbReference>
<gene>
    <name evidence="8" type="primary">alr</name>
    <name evidence="8" type="ORF">AUCHE_08_02800</name>
</gene>
<keyword evidence="9" id="KW-1185">Reference proteome</keyword>
<name>K6UMD9_9MICO</name>
<comment type="caution">
    <text evidence="8">The sequence shown here is derived from an EMBL/GenBank/DDBJ whole genome shotgun (WGS) entry which is preliminary data.</text>
</comment>
<dbReference type="InterPro" id="IPR000821">
    <property type="entry name" value="Ala_racemase"/>
</dbReference>
<evidence type="ECO:0000256" key="4">
    <source>
        <dbReference type="HAMAP-Rule" id="MF_01201"/>
    </source>
</evidence>
<keyword evidence="3 4" id="KW-0413">Isomerase</keyword>
<reference evidence="8 9" key="1">
    <citation type="submission" date="2012-08" db="EMBL/GenBank/DDBJ databases">
        <title>Whole genome shotgun sequence of Austwickia chelonae NBRC 105200.</title>
        <authorList>
            <person name="Yoshida I."/>
            <person name="Hosoyama A."/>
            <person name="Tsuchikane K."/>
            <person name="Katsumata H."/>
            <person name="Ando Y."/>
            <person name="Ohji S."/>
            <person name="Hamada M."/>
            <person name="Tamura T."/>
            <person name="Yamazoe A."/>
            <person name="Yamazaki S."/>
            <person name="Fujita N."/>
        </authorList>
    </citation>
    <scope>NUCLEOTIDE SEQUENCE [LARGE SCALE GENOMIC DNA]</scope>
    <source>
        <strain evidence="8 9">NBRC 105200</strain>
    </source>
</reference>
<evidence type="ECO:0000259" key="7">
    <source>
        <dbReference type="SMART" id="SM01005"/>
    </source>
</evidence>
<evidence type="ECO:0000313" key="9">
    <source>
        <dbReference type="Proteomes" id="UP000008495"/>
    </source>
</evidence>
<dbReference type="PROSITE" id="PS00395">
    <property type="entry name" value="ALANINE_RACEMASE"/>
    <property type="match status" value="1"/>
</dbReference>
<dbReference type="AlphaFoldDB" id="K6UMD9"/>
<dbReference type="CDD" id="cd00430">
    <property type="entry name" value="PLPDE_III_AR"/>
    <property type="match status" value="1"/>
</dbReference>
<feature type="binding site" evidence="4 6">
    <location>
        <position position="153"/>
    </location>
    <ligand>
        <name>substrate</name>
    </ligand>
</feature>
<dbReference type="SUPFAM" id="SSF50621">
    <property type="entry name" value="Alanine racemase C-terminal domain-like"/>
    <property type="match status" value="1"/>
</dbReference>
<dbReference type="GO" id="GO:0030170">
    <property type="term" value="F:pyridoxal phosphate binding"/>
    <property type="evidence" value="ECO:0007669"/>
    <property type="project" value="UniProtKB-UniRule"/>
</dbReference>
<organism evidence="8 9">
    <name type="scientific">Austwickia chelonae NBRC 105200</name>
    <dbReference type="NCBI Taxonomy" id="1184607"/>
    <lineage>
        <taxon>Bacteria</taxon>
        <taxon>Bacillati</taxon>
        <taxon>Actinomycetota</taxon>
        <taxon>Actinomycetes</taxon>
        <taxon>Micrococcales</taxon>
        <taxon>Dermatophilaceae</taxon>
        <taxon>Austwickia</taxon>
    </lineage>
</organism>
<dbReference type="EMBL" id="BAGZ01000008">
    <property type="protein sequence ID" value="GAB78036.1"/>
    <property type="molecule type" value="Genomic_DNA"/>
</dbReference>
<dbReference type="GO" id="GO:0005829">
    <property type="term" value="C:cytosol"/>
    <property type="evidence" value="ECO:0007669"/>
    <property type="project" value="TreeGrafter"/>
</dbReference>
<dbReference type="FunFam" id="3.20.20.10:FF:000002">
    <property type="entry name" value="Alanine racemase"/>
    <property type="match status" value="1"/>
</dbReference>
<dbReference type="SMART" id="SM01005">
    <property type="entry name" value="Ala_racemase_C"/>
    <property type="match status" value="1"/>
</dbReference>
<dbReference type="STRING" id="100225.SAMN05421595_0552"/>
<sequence length="399" mass="42665">MTQHAETLSQRRPRRMTTERRVGPARLIIDLDAIEENTRELRRRSGDAHVMAVVKADGYGHGLLPAARSALAGGATWLGTALLGEALELRRQGINGRILSWLHTPGSAFDDAILADIDLAAADTWSLEEIAQAARLAGRTARVHLKVDTGLGRNGAYGDDVAALISRAAELEREGILSIVGLMSHFAYADAPGHPTVRAQQDTFRGYADDCERAGIDLEVRHLANSAATLTDPDCAFDMVRPGLALYGLSPVPQTGDPEHFGLRPAMTCSADLALVKTIPAGQGVSYGHEYRPARDTRIGVVPVGYADGIPRSASGTGPVQVGGTRMQIAGRVCMDQYVLDLGPDSPCRAGDEVILFGDPALGVPSAQDWADAAGTISYEIITRMSTRLPREYVQKETP</sequence>
<dbReference type="Gene3D" id="3.20.20.10">
    <property type="entry name" value="Alanine racemase"/>
    <property type="match status" value="1"/>
</dbReference>
<comment type="function">
    <text evidence="4">Catalyzes the interconversion of L-alanine and D-alanine. May also act on other amino acids.</text>
</comment>
<dbReference type="InterPro" id="IPR001608">
    <property type="entry name" value="Ala_racemase_N"/>
</dbReference>
<feature type="domain" description="Alanine racemase C-terminal" evidence="7">
    <location>
        <begin position="266"/>
        <end position="394"/>
    </location>
</feature>
<evidence type="ECO:0000256" key="5">
    <source>
        <dbReference type="PIRSR" id="PIRSR600821-50"/>
    </source>
</evidence>
<dbReference type="Pfam" id="PF01168">
    <property type="entry name" value="Ala_racemase_N"/>
    <property type="match status" value="1"/>
</dbReference>
<dbReference type="SUPFAM" id="SSF51419">
    <property type="entry name" value="PLP-binding barrel"/>
    <property type="match status" value="1"/>
</dbReference>
<dbReference type="PANTHER" id="PTHR30511:SF0">
    <property type="entry name" value="ALANINE RACEMASE, CATABOLIC-RELATED"/>
    <property type="match status" value="1"/>
</dbReference>
<dbReference type="NCBIfam" id="TIGR00492">
    <property type="entry name" value="alr"/>
    <property type="match status" value="1"/>
</dbReference>
<dbReference type="InterPro" id="IPR011079">
    <property type="entry name" value="Ala_racemase_C"/>
</dbReference>
<evidence type="ECO:0000256" key="2">
    <source>
        <dbReference type="ARBA" id="ARBA00022898"/>
    </source>
</evidence>
<dbReference type="EC" id="5.1.1.1" evidence="4"/>
<comment type="catalytic activity">
    <reaction evidence="4">
        <text>L-alanine = D-alanine</text>
        <dbReference type="Rhea" id="RHEA:20249"/>
        <dbReference type="ChEBI" id="CHEBI:57416"/>
        <dbReference type="ChEBI" id="CHEBI:57972"/>
        <dbReference type="EC" id="5.1.1.1"/>
    </reaction>
</comment>
<dbReference type="HAMAP" id="MF_01201">
    <property type="entry name" value="Ala_racemase"/>
    <property type="match status" value="1"/>
</dbReference>
<evidence type="ECO:0000313" key="8">
    <source>
        <dbReference type="EMBL" id="GAB78036.1"/>
    </source>
</evidence>
<dbReference type="Proteomes" id="UP000008495">
    <property type="component" value="Unassembled WGS sequence"/>
</dbReference>
<dbReference type="Gene3D" id="2.40.37.10">
    <property type="entry name" value="Lyase, Ornithine Decarboxylase, Chain A, domain 1"/>
    <property type="match status" value="1"/>
</dbReference>
<dbReference type="PRINTS" id="PR00992">
    <property type="entry name" value="ALARACEMASE"/>
</dbReference>